<dbReference type="Pfam" id="PF00271">
    <property type="entry name" value="Helicase_C"/>
    <property type="match status" value="1"/>
</dbReference>
<evidence type="ECO:0000313" key="5">
    <source>
        <dbReference type="EMBL" id="GGR13772.1"/>
    </source>
</evidence>
<comment type="caution">
    <text evidence="5">The sequence shown here is derived from an EMBL/GenBank/DDBJ whole genome shotgun (WGS) entry which is preliminary data.</text>
</comment>
<sequence length="1047" mass="113119">MTAPPTDPADWRAALDGLVPPAEPGVRGRPVAPAEERGAPGPARQAPTPLALQFELRHRLEQRPGQWRGPKDEPAARPAQVDRLAARPVTRGARGAWVKQGLTWQNVAYQGEAGGFDPVHARWFAQFALLKGGNPGVYNPYGSDWITLDEYESPVLWALLAEAVRLGIPLVGGEATPTVRVLGAAELGFDASADDGGLSLAPVARFAGRREPAPVPLGGVRLIGRHGLYRAAFERGAIELAPLAAAPSAAQLALLDRPDPVRVPAAELAEFTRTHYFALAQAVPVASADGSFEPPPAPPAELVLQLRYETGDVVRAAWTWRFADGRVAEASADDAEDGEGRADAERDPDLVARVLDVLGWVPFEAVVLRGIDAARFVAERLPELERLAETRRLVIEERGERPDYRELLDPPELRVTMVESPKTDWLDLGVVVTVNGKPVPFLPLFRALAQGRKRLLLVDRSYLSLELPVFDELRALIAEAEGLVEWEAGLRMPREQALALYADFEDLAEFDGPALAWRALIAAVGAPSEGADASAASAPVEPPAGFALPLRPYQLEGFRWLARMRAAGLGAVLADDMGLGKTAQALALIAHAAHEGSGPFLVVAPTSVASNWVAEAARFVPGLRVARLTTTERAGRPGIAEAAASAELVVTSYAVLRLEAERFAEVAWGGLVLDEAQFVKNPKTRVHEAARAIRAPFVLALTGTPIENHLGELWAILRLVAPGLFPSRRGFDERYRRPIEDDGNTERLAKLRRRIRPFLLRRTKELVAPELPEKQEQTIAVELSAAHRRVYDATLQRERQKLLDLVKDESGRFILYRSLTLLRMLALDPGLIDPAHDGLGSAKLDALLEQLEELIAEGHRAIVFSQFTSFLARAAARLEAAGIPFALLDGSTPVARRDAEAARFRAGEAQVFLISLKAGGFGLNLVEADYVFLLDPWWNPASEQQAIDRAHRIGRTERVMVYRLVAADTIEEKVLALQTRKGELVAGVLGAGAAEAGGAEADAGEADAAEADADLAEASESDGLAPDDVDFAEARFSAEELRALLDG</sequence>
<dbReference type="InterPro" id="IPR001650">
    <property type="entry name" value="Helicase_C-like"/>
</dbReference>
<name>A0A918C9K5_AGRME</name>
<keyword evidence="1" id="KW-0378">Hydrolase</keyword>
<feature type="compositionally biased region" description="Acidic residues" evidence="2">
    <location>
        <begin position="1002"/>
        <end position="1026"/>
    </location>
</feature>
<dbReference type="PANTHER" id="PTHR10799">
    <property type="entry name" value="SNF2/RAD54 HELICASE FAMILY"/>
    <property type="match status" value="1"/>
</dbReference>
<evidence type="ECO:0000256" key="2">
    <source>
        <dbReference type="SAM" id="MobiDB-lite"/>
    </source>
</evidence>
<dbReference type="AlphaFoldDB" id="A0A918C9K5"/>
<organism evidence="5 6">
    <name type="scientific">Agromyces mediolanus</name>
    <name type="common">Corynebacterium mediolanum</name>
    <dbReference type="NCBI Taxonomy" id="41986"/>
    <lineage>
        <taxon>Bacteria</taxon>
        <taxon>Bacillati</taxon>
        <taxon>Actinomycetota</taxon>
        <taxon>Actinomycetes</taxon>
        <taxon>Micrococcales</taxon>
        <taxon>Microbacteriaceae</taxon>
        <taxon>Agromyces</taxon>
    </lineage>
</organism>
<dbReference type="GO" id="GO:0005524">
    <property type="term" value="F:ATP binding"/>
    <property type="evidence" value="ECO:0007669"/>
    <property type="project" value="InterPro"/>
</dbReference>
<gene>
    <name evidence="5" type="ORF">GCM10010196_02910</name>
</gene>
<dbReference type="SUPFAM" id="SSF52540">
    <property type="entry name" value="P-loop containing nucleoside triphosphate hydrolases"/>
    <property type="match status" value="2"/>
</dbReference>
<dbReference type="EMBL" id="BMRJ01000001">
    <property type="protein sequence ID" value="GGR13772.1"/>
    <property type="molecule type" value="Genomic_DNA"/>
</dbReference>
<dbReference type="Pfam" id="PF00176">
    <property type="entry name" value="SNF2-rel_dom"/>
    <property type="match status" value="1"/>
</dbReference>
<keyword evidence="6" id="KW-1185">Reference proteome</keyword>
<feature type="domain" description="Helicase C-terminal" evidence="4">
    <location>
        <begin position="843"/>
        <end position="992"/>
    </location>
</feature>
<dbReference type="SMART" id="SM00487">
    <property type="entry name" value="DEXDc"/>
    <property type="match status" value="1"/>
</dbReference>
<dbReference type="SMART" id="SM00490">
    <property type="entry name" value="HELICc"/>
    <property type="match status" value="1"/>
</dbReference>
<keyword evidence="5" id="KW-0547">Nucleotide-binding</keyword>
<dbReference type="CDD" id="cd18793">
    <property type="entry name" value="SF2_C_SNF"/>
    <property type="match status" value="1"/>
</dbReference>
<evidence type="ECO:0000313" key="6">
    <source>
        <dbReference type="Proteomes" id="UP000610303"/>
    </source>
</evidence>
<dbReference type="InterPro" id="IPR014001">
    <property type="entry name" value="Helicase_ATP-bd"/>
</dbReference>
<dbReference type="Gene3D" id="3.40.50.300">
    <property type="entry name" value="P-loop containing nucleotide triphosphate hydrolases"/>
    <property type="match status" value="1"/>
</dbReference>
<dbReference type="PROSITE" id="PS51192">
    <property type="entry name" value="HELICASE_ATP_BIND_1"/>
    <property type="match status" value="1"/>
</dbReference>
<dbReference type="GO" id="GO:0016787">
    <property type="term" value="F:hydrolase activity"/>
    <property type="evidence" value="ECO:0007669"/>
    <property type="project" value="UniProtKB-KW"/>
</dbReference>
<keyword evidence="5" id="KW-0347">Helicase</keyword>
<dbReference type="PROSITE" id="PS51194">
    <property type="entry name" value="HELICASE_CTER"/>
    <property type="match status" value="1"/>
</dbReference>
<proteinExistence type="predicted"/>
<feature type="domain" description="Helicase ATP-binding" evidence="3">
    <location>
        <begin position="562"/>
        <end position="723"/>
    </location>
</feature>
<dbReference type="GO" id="GO:0004386">
    <property type="term" value="F:helicase activity"/>
    <property type="evidence" value="ECO:0007669"/>
    <property type="project" value="UniProtKB-KW"/>
</dbReference>
<dbReference type="Proteomes" id="UP000610303">
    <property type="component" value="Unassembled WGS sequence"/>
</dbReference>
<keyword evidence="5" id="KW-0067">ATP-binding</keyword>
<evidence type="ECO:0000259" key="3">
    <source>
        <dbReference type="PROSITE" id="PS51192"/>
    </source>
</evidence>
<dbReference type="InterPro" id="IPR038718">
    <property type="entry name" value="SNF2-like_sf"/>
</dbReference>
<feature type="region of interest" description="Disordered" evidence="2">
    <location>
        <begin position="999"/>
        <end position="1026"/>
    </location>
</feature>
<dbReference type="RefSeq" id="WP_189083536.1">
    <property type="nucleotide sequence ID" value="NZ_BMRJ01000001.1"/>
</dbReference>
<evidence type="ECO:0000259" key="4">
    <source>
        <dbReference type="PROSITE" id="PS51194"/>
    </source>
</evidence>
<dbReference type="InterPro" id="IPR049730">
    <property type="entry name" value="SNF2/RAD54-like_C"/>
</dbReference>
<dbReference type="InterPro" id="IPR000330">
    <property type="entry name" value="SNF2_N"/>
</dbReference>
<reference evidence="5" key="1">
    <citation type="journal article" date="2014" name="Int. J. Syst. Evol. Microbiol.">
        <title>Complete genome sequence of Corynebacterium casei LMG S-19264T (=DSM 44701T), isolated from a smear-ripened cheese.</title>
        <authorList>
            <consortium name="US DOE Joint Genome Institute (JGI-PGF)"/>
            <person name="Walter F."/>
            <person name="Albersmeier A."/>
            <person name="Kalinowski J."/>
            <person name="Ruckert C."/>
        </authorList>
    </citation>
    <scope>NUCLEOTIDE SEQUENCE</scope>
    <source>
        <strain evidence="5">JCM 3346</strain>
    </source>
</reference>
<evidence type="ECO:0000256" key="1">
    <source>
        <dbReference type="ARBA" id="ARBA00022801"/>
    </source>
</evidence>
<protein>
    <submittedName>
        <fullName evidence="5">DNA helicase</fullName>
    </submittedName>
</protein>
<dbReference type="Gene3D" id="3.40.50.10810">
    <property type="entry name" value="Tandem AAA-ATPase domain"/>
    <property type="match status" value="1"/>
</dbReference>
<dbReference type="InterPro" id="IPR027417">
    <property type="entry name" value="P-loop_NTPase"/>
</dbReference>
<feature type="region of interest" description="Disordered" evidence="2">
    <location>
        <begin position="1"/>
        <end position="49"/>
    </location>
</feature>
<feature type="compositionally biased region" description="Low complexity" evidence="2">
    <location>
        <begin position="29"/>
        <end position="44"/>
    </location>
</feature>
<reference evidence="5" key="2">
    <citation type="submission" date="2020-09" db="EMBL/GenBank/DDBJ databases">
        <authorList>
            <person name="Sun Q."/>
            <person name="Ohkuma M."/>
        </authorList>
    </citation>
    <scope>NUCLEOTIDE SEQUENCE</scope>
    <source>
        <strain evidence="5">JCM 3346</strain>
    </source>
</reference>
<accession>A0A918C9K5</accession>